<name>A0A914NQ06_MELIC</name>
<reference evidence="2" key="1">
    <citation type="submission" date="2022-11" db="UniProtKB">
        <authorList>
            <consortium name="WormBaseParasite"/>
        </authorList>
    </citation>
    <scope>IDENTIFICATION</scope>
</reference>
<sequence length="51" mass="5366">MSTGTILLATGLPAFVVKYAFPFFMNRIPFGLLHIIVNSDGQSSSSSSGTS</sequence>
<evidence type="ECO:0000313" key="1">
    <source>
        <dbReference type="Proteomes" id="UP000887563"/>
    </source>
</evidence>
<accession>A0A914NQ06</accession>
<protein>
    <submittedName>
        <fullName evidence="2">Candidate secreted effector</fullName>
    </submittedName>
</protein>
<dbReference type="WBParaSite" id="Minc3s08134g41934">
    <property type="protein sequence ID" value="Minc3s08134g41934"/>
    <property type="gene ID" value="Minc3s08134g41934"/>
</dbReference>
<keyword evidence="1" id="KW-1185">Reference proteome</keyword>
<dbReference type="Proteomes" id="UP000887563">
    <property type="component" value="Unplaced"/>
</dbReference>
<organism evidence="1 2">
    <name type="scientific">Meloidogyne incognita</name>
    <name type="common">Southern root-knot nematode worm</name>
    <name type="synonym">Oxyuris incognita</name>
    <dbReference type="NCBI Taxonomy" id="6306"/>
    <lineage>
        <taxon>Eukaryota</taxon>
        <taxon>Metazoa</taxon>
        <taxon>Ecdysozoa</taxon>
        <taxon>Nematoda</taxon>
        <taxon>Chromadorea</taxon>
        <taxon>Rhabditida</taxon>
        <taxon>Tylenchina</taxon>
        <taxon>Tylenchomorpha</taxon>
        <taxon>Tylenchoidea</taxon>
        <taxon>Meloidogynidae</taxon>
        <taxon>Meloidogyninae</taxon>
        <taxon>Meloidogyne</taxon>
        <taxon>Meloidogyne incognita group</taxon>
    </lineage>
</organism>
<proteinExistence type="predicted"/>
<dbReference type="AlphaFoldDB" id="A0A914NQ06"/>
<evidence type="ECO:0000313" key="2">
    <source>
        <dbReference type="WBParaSite" id="Minc3s08134g41934"/>
    </source>
</evidence>